<feature type="region of interest" description="Disordered" evidence="9">
    <location>
        <begin position="160"/>
        <end position="339"/>
    </location>
</feature>
<comment type="subcellular location">
    <subcellularLocation>
        <location evidence="1">Nucleus</location>
    </subcellularLocation>
</comment>
<dbReference type="Gene3D" id="2.40.10.230">
    <property type="entry name" value="Probable tRNA pseudouridine synthase domain"/>
    <property type="match status" value="1"/>
</dbReference>
<dbReference type="InterPro" id="IPR040309">
    <property type="entry name" value="Naf1"/>
</dbReference>
<feature type="region of interest" description="Disordered" evidence="9">
    <location>
        <begin position="778"/>
        <end position="805"/>
    </location>
</feature>
<reference evidence="10" key="1">
    <citation type="submission" date="2022-06" db="EMBL/GenBank/DDBJ databases">
        <authorList>
            <consortium name="SYNGENTA / RWTH Aachen University"/>
        </authorList>
    </citation>
    <scope>NUCLEOTIDE SEQUENCE</scope>
</reference>
<evidence type="ECO:0000313" key="11">
    <source>
        <dbReference type="Proteomes" id="UP001153365"/>
    </source>
</evidence>
<dbReference type="InterPro" id="IPR038664">
    <property type="entry name" value="Gar1/Naf1_Cbf5-bd_sf"/>
</dbReference>
<dbReference type="InterPro" id="IPR007504">
    <property type="entry name" value="H/ACA_rnp_Gar1/Naf1"/>
</dbReference>
<evidence type="ECO:0000256" key="4">
    <source>
        <dbReference type="ARBA" id="ARBA00022517"/>
    </source>
</evidence>
<evidence type="ECO:0000256" key="2">
    <source>
        <dbReference type="ARBA" id="ARBA00009801"/>
    </source>
</evidence>
<gene>
    <name evidence="10" type="ORF">PPACK8108_LOCUS22417</name>
</gene>
<evidence type="ECO:0000256" key="8">
    <source>
        <dbReference type="ARBA" id="ARBA00023242"/>
    </source>
</evidence>
<dbReference type="SUPFAM" id="SSF50447">
    <property type="entry name" value="Translation proteins"/>
    <property type="match status" value="1"/>
</dbReference>
<protein>
    <recommendedName>
        <fullName evidence="3">H/ACA ribonucleoprotein complex non-core subunit NAF1</fullName>
    </recommendedName>
</protein>
<evidence type="ECO:0000256" key="3">
    <source>
        <dbReference type="ARBA" id="ARBA00021438"/>
    </source>
</evidence>
<feature type="region of interest" description="Disordered" evidence="9">
    <location>
        <begin position="594"/>
        <end position="618"/>
    </location>
</feature>
<dbReference type="GO" id="GO:0003723">
    <property type="term" value="F:RNA binding"/>
    <property type="evidence" value="ECO:0007669"/>
    <property type="project" value="UniProtKB-KW"/>
</dbReference>
<keyword evidence="7" id="KW-0694">RNA-binding</keyword>
<evidence type="ECO:0000256" key="9">
    <source>
        <dbReference type="SAM" id="MobiDB-lite"/>
    </source>
</evidence>
<dbReference type="GO" id="GO:0001522">
    <property type="term" value="P:pseudouridine synthesis"/>
    <property type="evidence" value="ECO:0007669"/>
    <property type="project" value="InterPro"/>
</dbReference>
<dbReference type="InterPro" id="IPR009000">
    <property type="entry name" value="Transl_B-barrel_sf"/>
</dbReference>
<evidence type="ECO:0000256" key="5">
    <source>
        <dbReference type="ARBA" id="ARBA00022552"/>
    </source>
</evidence>
<dbReference type="GO" id="GO:0005732">
    <property type="term" value="C:sno(s)RNA-containing ribonucleoprotein complex"/>
    <property type="evidence" value="ECO:0007669"/>
    <property type="project" value="InterPro"/>
</dbReference>
<keyword evidence="5" id="KW-0698">rRNA processing</keyword>
<evidence type="ECO:0000256" key="6">
    <source>
        <dbReference type="ARBA" id="ARBA00022553"/>
    </source>
</evidence>
<organism evidence="10 11">
    <name type="scientific">Phakopsora pachyrhizi</name>
    <name type="common">Asian soybean rust disease fungus</name>
    <dbReference type="NCBI Taxonomy" id="170000"/>
    <lineage>
        <taxon>Eukaryota</taxon>
        <taxon>Fungi</taxon>
        <taxon>Dikarya</taxon>
        <taxon>Basidiomycota</taxon>
        <taxon>Pucciniomycotina</taxon>
        <taxon>Pucciniomycetes</taxon>
        <taxon>Pucciniales</taxon>
        <taxon>Phakopsoraceae</taxon>
        <taxon>Phakopsora</taxon>
    </lineage>
</organism>
<evidence type="ECO:0000313" key="10">
    <source>
        <dbReference type="EMBL" id="CAH7687607.1"/>
    </source>
</evidence>
<evidence type="ECO:0000256" key="7">
    <source>
        <dbReference type="ARBA" id="ARBA00022884"/>
    </source>
</evidence>
<dbReference type="PANTHER" id="PTHR31633:SF1">
    <property type="entry name" value="H_ACA RIBONUCLEOPROTEIN COMPLEX NON-CORE SUBUNIT NAF1"/>
    <property type="match status" value="1"/>
</dbReference>
<feature type="compositionally biased region" description="Basic and acidic residues" evidence="9">
    <location>
        <begin position="555"/>
        <end position="565"/>
    </location>
</feature>
<feature type="compositionally biased region" description="Polar residues" evidence="9">
    <location>
        <begin position="532"/>
        <end position="552"/>
    </location>
</feature>
<name>A0AAV0BK46_PHAPC</name>
<dbReference type="Proteomes" id="UP001153365">
    <property type="component" value="Unassembled WGS sequence"/>
</dbReference>
<proteinExistence type="inferred from homology"/>
<dbReference type="GO" id="GO:0005634">
    <property type="term" value="C:nucleus"/>
    <property type="evidence" value="ECO:0007669"/>
    <property type="project" value="UniProtKB-SubCell"/>
</dbReference>
<keyword evidence="4" id="KW-0690">Ribosome biogenesis</keyword>
<dbReference type="Pfam" id="PF04410">
    <property type="entry name" value="Gar1"/>
    <property type="match status" value="1"/>
</dbReference>
<keyword evidence="11" id="KW-1185">Reference proteome</keyword>
<feature type="compositionally biased region" description="Low complexity" evidence="9">
    <location>
        <begin position="228"/>
        <end position="239"/>
    </location>
</feature>
<accession>A0AAV0BK46</accession>
<keyword evidence="6" id="KW-0597">Phosphoprotein</keyword>
<dbReference type="EMBL" id="CALTRL010005889">
    <property type="protein sequence ID" value="CAH7687607.1"/>
    <property type="molecule type" value="Genomic_DNA"/>
</dbReference>
<dbReference type="GO" id="GO:0000493">
    <property type="term" value="P:box H/ACA snoRNP assembly"/>
    <property type="evidence" value="ECO:0007669"/>
    <property type="project" value="InterPro"/>
</dbReference>
<dbReference type="AlphaFoldDB" id="A0AAV0BK46"/>
<sequence length="805" mass="88888">MAVLMEQIDASTDTPAESAQAKLQLAASIPQYVTDGETSRLDLDRIIEERIVQVTNSAFKPDIEGPSLLKLKPTISEPSYTTPKLSIEFQPKVKESLFSTGNSSSSYQAHSQNNIPQDILHILESNFTSTSTSSEEIDQKELSRVAEELRCKVRLSRYKRTQGEQIGAEDEESEGSSEETETETETEDDESGESDDNELAEESEDEEADQADIKRLLKAESDESSKLISESISQQPIIETGSKSELATEDRAPQSSPSAVDSFLESLKLPLPPQAHDCAIVQNASRKSEDNVTKNKSRSRRRARRKGPKSGKAEDTHLSESQSEDFDCDELGPKTANELKDVPEEISELLFTQTSDEDLKTIRPFGTIVSIIGNVVVIKGASGLGYDKVLDEGSMVCQESGLVIGKVFETFGSVSDPHYSIRLPVKSQSQQNSQAENPPLTPNQCAYYIPKYTQFVFTSELEAQPKGTDASNIFDEEISNADEIAFSDDEAEAAYLRACKLARKVAAGEKKGSAQQFSKTTKPHTKARDTQGQRASKNSVLESPRNQSQSDILNYDDKAPSETDGYDYKVLERPKGAPIQIAPNFQVMNTERRGAPKRGKNSRNGLHGAFGAKPQRKQLVQNSPKPLGFQQREVTEATGSNSMSGLPLNFGSRSSPISYEASAFNHRNENLINSPLPLNRSHPFQQSFSPINSFNPMGSTIPAPFQASFPPNNSFNFTPSPSYFYPPLGHQNPPMQLPSQSTCYQPAMNNTEFYIPHINPVNPQFNFSFQPFSSPNQSFNPIPQSPFNQNPPHANYQQSNTNHNP</sequence>
<dbReference type="GO" id="GO:0006364">
    <property type="term" value="P:rRNA processing"/>
    <property type="evidence" value="ECO:0007669"/>
    <property type="project" value="UniProtKB-KW"/>
</dbReference>
<feature type="compositionally biased region" description="Polar residues" evidence="9">
    <location>
        <begin position="787"/>
        <end position="805"/>
    </location>
</feature>
<comment type="similarity">
    <text evidence="2">Belongs to the NAF1 family.</text>
</comment>
<dbReference type="PANTHER" id="PTHR31633">
    <property type="entry name" value="H/ACA RIBONUCLEOPROTEIN COMPLEX NON-CORE SUBUNIT NAF1"/>
    <property type="match status" value="1"/>
</dbReference>
<feature type="compositionally biased region" description="Basic residues" evidence="9">
    <location>
        <begin position="295"/>
        <end position="309"/>
    </location>
</feature>
<feature type="compositionally biased region" description="Basic and acidic residues" evidence="9">
    <location>
        <begin position="211"/>
        <end position="225"/>
    </location>
</feature>
<feature type="region of interest" description="Disordered" evidence="9">
    <location>
        <begin position="510"/>
        <end position="565"/>
    </location>
</feature>
<feature type="compositionally biased region" description="Acidic residues" evidence="9">
    <location>
        <begin position="167"/>
        <end position="210"/>
    </location>
</feature>
<comment type="caution">
    <text evidence="10">The sequence shown here is derived from an EMBL/GenBank/DDBJ whole genome shotgun (WGS) entry which is preliminary data.</text>
</comment>
<evidence type="ECO:0000256" key="1">
    <source>
        <dbReference type="ARBA" id="ARBA00004123"/>
    </source>
</evidence>
<keyword evidence="8" id="KW-0539">Nucleus</keyword>